<feature type="transmembrane region" description="Helical" evidence="3">
    <location>
        <begin position="12"/>
        <end position="34"/>
    </location>
</feature>
<keyword evidence="5" id="KW-1185">Reference proteome</keyword>
<reference evidence="4 5" key="1">
    <citation type="journal article" date="2019" name="Int. J. Syst. Evol. Microbiol.">
        <title>The Global Catalogue of Microorganisms (GCM) 10K type strain sequencing project: providing services to taxonomists for standard genome sequencing and annotation.</title>
        <authorList>
            <consortium name="The Broad Institute Genomics Platform"/>
            <consortium name="The Broad Institute Genome Sequencing Center for Infectious Disease"/>
            <person name="Wu L."/>
            <person name="Ma J."/>
        </authorList>
    </citation>
    <scope>NUCLEOTIDE SEQUENCE [LARGE SCALE GENOMIC DNA]</scope>
    <source>
        <strain evidence="4 5">JCM 15478</strain>
    </source>
</reference>
<comment type="caution">
    <text evidence="4">The sequence shown here is derived from an EMBL/GenBank/DDBJ whole genome shotgun (WGS) entry which is preliminary data.</text>
</comment>
<feature type="transmembrane region" description="Helical" evidence="3">
    <location>
        <begin position="46"/>
        <end position="66"/>
    </location>
</feature>
<keyword evidence="3" id="KW-0472">Membrane</keyword>
<protein>
    <recommendedName>
        <fullName evidence="6">Secreted protein</fullName>
    </recommendedName>
</protein>
<dbReference type="CDD" id="cd21931">
    <property type="entry name" value="TD_EMAP-like"/>
    <property type="match status" value="1"/>
</dbReference>
<dbReference type="InterPro" id="IPR049813">
    <property type="entry name" value="Elp-1-like_TD"/>
</dbReference>
<dbReference type="RefSeq" id="WP_344523614.1">
    <property type="nucleotide sequence ID" value="NZ_BAAAPE010000001.1"/>
</dbReference>
<name>A0ABN2VHU8_9ACTN</name>
<keyword evidence="1" id="KW-0175">Coiled coil</keyword>
<feature type="compositionally biased region" description="Acidic residues" evidence="2">
    <location>
        <begin position="255"/>
        <end position="286"/>
    </location>
</feature>
<feature type="region of interest" description="Disordered" evidence="2">
    <location>
        <begin position="197"/>
        <end position="295"/>
    </location>
</feature>
<dbReference type="EMBL" id="BAAAPE010000001">
    <property type="protein sequence ID" value="GAA2062734.1"/>
    <property type="molecule type" value="Genomic_DNA"/>
</dbReference>
<gene>
    <name evidence="4" type="ORF">GCM10009801_06090</name>
</gene>
<evidence type="ECO:0000256" key="1">
    <source>
        <dbReference type="SAM" id="Coils"/>
    </source>
</evidence>
<feature type="compositionally biased region" description="Basic and acidic residues" evidence="2">
    <location>
        <begin position="244"/>
        <end position="254"/>
    </location>
</feature>
<evidence type="ECO:0000313" key="4">
    <source>
        <dbReference type="EMBL" id="GAA2062734.1"/>
    </source>
</evidence>
<proteinExistence type="predicted"/>
<sequence>MPRGRHRHSPPLHRLLSPVAVAAAALVCAGGSWLVGESGVGDAETVVLRGLTAAAAAAAVTGAVLLRRWDRAAGRRVGDLKAQQASTAWRAEERQAELEGENEDLRERRGKLESKVRDKRAELARLRSEHADLLRRYANAETERARALEGRRQLEIEAAEPAKALTVSATDHRLSSGAPTPLTYLQANEALNHLARNADRQRAHRKARTAPATPVVPRPLDPDGSHADTSSFDFFGLGTTADPADDKEPEKPEEPAESAEPAEDVSGEEKDEDALLVDVADDEEERAEDRHHVRN</sequence>
<keyword evidence="3" id="KW-1133">Transmembrane helix</keyword>
<accession>A0ABN2VHU8</accession>
<evidence type="ECO:0000256" key="2">
    <source>
        <dbReference type="SAM" id="MobiDB-lite"/>
    </source>
</evidence>
<keyword evidence="3" id="KW-0812">Transmembrane</keyword>
<evidence type="ECO:0000313" key="5">
    <source>
        <dbReference type="Proteomes" id="UP001500016"/>
    </source>
</evidence>
<evidence type="ECO:0000256" key="3">
    <source>
        <dbReference type="SAM" id="Phobius"/>
    </source>
</evidence>
<feature type="coiled-coil region" evidence="1">
    <location>
        <begin position="88"/>
        <end position="157"/>
    </location>
</feature>
<organism evidence="4 5">
    <name type="scientific">Streptomyces albiaxialis</name>
    <dbReference type="NCBI Taxonomy" id="329523"/>
    <lineage>
        <taxon>Bacteria</taxon>
        <taxon>Bacillati</taxon>
        <taxon>Actinomycetota</taxon>
        <taxon>Actinomycetes</taxon>
        <taxon>Kitasatosporales</taxon>
        <taxon>Streptomycetaceae</taxon>
        <taxon>Streptomyces</taxon>
    </lineage>
</organism>
<dbReference type="Proteomes" id="UP001500016">
    <property type="component" value="Unassembled WGS sequence"/>
</dbReference>
<evidence type="ECO:0008006" key="6">
    <source>
        <dbReference type="Google" id="ProtNLM"/>
    </source>
</evidence>